<evidence type="ECO:0000256" key="6">
    <source>
        <dbReference type="ARBA" id="ARBA00023146"/>
    </source>
</evidence>
<organism evidence="11 12">
    <name type="scientific">Fenollaria massiliensis</name>
    <dbReference type="NCBI Taxonomy" id="938288"/>
    <lineage>
        <taxon>Bacteria</taxon>
        <taxon>Bacillati</taxon>
        <taxon>Bacillota</taxon>
        <taxon>Clostridia</taxon>
        <taxon>Eubacteriales</taxon>
        <taxon>Fenollaria</taxon>
    </lineage>
</organism>
<dbReference type="InterPro" id="IPR004516">
    <property type="entry name" value="HisRS/HisZ"/>
</dbReference>
<keyword evidence="12" id="KW-1185">Reference proteome</keyword>
<dbReference type="Pfam" id="PF13393">
    <property type="entry name" value="tRNA-synt_His"/>
    <property type="match status" value="1"/>
</dbReference>
<evidence type="ECO:0000256" key="7">
    <source>
        <dbReference type="ARBA" id="ARBA00047639"/>
    </source>
</evidence>
<dbReference type="HAMAP" id="MF_00127">
    <property type="entry name" value="His_tRNA_synth"/>
    <property type="match status" value="1"/>
</dbReference>
<keyword evidence="8 11" id="KW-0436">Ligase</keyword>
<protein>
    <recommendedName>
        <fullName evidence="8">Histidine--tRNA ligase</fullName>
        <ecNumber evidence="8">6.1.1.21</ecNumber>
    </recommendedName>
    <alternativeName>
        <fullName evidence="8">Histidyl-tRNA synthetase</fullName>
        <shortName evidence="8">HisRS</shortName>
    </alternativeName>
</protein>
<dbReference type="AlphaFoldDB" id="A0A9E7DKF4"/>
<comment type="catalytic activity">
    <reaction evidence="7 8">
        <text>tRNA(His) + L-histidine + ATP = L-histidyl-tRNA(His) + AMP + diphosphate + H(+)</text>
        <dbReference type="Rhea" id="RHEA:17313"/>
        <dbReference type="Rhea" id="RHEA-COMP:9665"/>
        <dbReference type="Rhea" id="RHEA-COMP:9689"/>
        <dbReference type="ChEBI" id="CHEBI:15378"/>
        <dbReference type="ChEBI" id="CHEBI:30616"/>
        <dbReference type="ChEBI" id="CHEBI:33019"/>
        <dbReference type="ChEBI" id="CHEBI:57595"/>
        <dbReference type="ChEBI" id="CHEBI:78442"/>
        <dbReference type="ChEBI" id="CHEBI:78527"/>
        <dbReference type="ChEBI" id="CHEBI:456215"/>
        <dbReference type="EC" id="6.1.1.21"/>
    </reaction>
</comment>
<reference evidence="11" key="1">
    <citation type="submission" date="2022-04" db="EMBL/GenBank/DDBJ databases">
        <title>Complete genome sequences of Ezakiella coagulans and Fenollaria massiliensis.</title>
        <authorList>
            <person name="France M.T."/>
            <person name="Clifford J."/>
            <person name="Narina S."/>
            <person name="Rutt L."/>
            <person name="Ravel J."/>
        </authorList>
    </citation>
    <scope>NUCLEOTIDE SEQUENCE</scope>
    <source>
        <strain evidence="11">C0061C2</strain>
    </source>
</reference>
<dbReference type="SUPFAM" id="SSF52954">
    <property type="entry name" value="Class II aaRS ABD-related"/>
    <property type="match status" value="1"/>
</dbReference>
<dbReference type="InterPro" id="IPR004154">
    <property type="entry name" value="Anticodon-bd"/>
</dbReference>
<feature type="binding site" evidence="9">
    <location>
        <position position="274"/>
    </location>
    <ligand>
        <name>L-histidine</name>
        <dbReference type="ChEBI" id="CHEBI:57595"/>
    </ligand>
</feature>
<evidence type="ECO:0000259" key="10">
    <source>
        <dbReference type="PROSITE" id="PS50862"/>
    </source>
</evidence>
<evidence type="ECO:0000256" key="9">
    <source>
        <dbReference type="PIRSR" id="PIRSR001549-1"/>
    </source>
</evidence>
<dbReference type="CDD" id="cd00773">
    <property type="entry name" value="HisRS-like_core"/>
    <property type="match status" value="1"/>
</dbReference>
<keyword evidence="2 8" id="KW-0963">Cytoplasm</keyword>
<dbReference type="Gene3D" id="3.40.50.800">
    <property type="entry name" value="Anticodon-binding domain"/>
    <property type="match status" value="1"/>
</dbReference>
<evidence type="ECO:0000256" key="5">
    <source>
        <dbReference type="ARBA" id="ARBA00022917"/>
    </source>
</evidence>
<comment type="similarity">
    <text evidence="1 8">Belongs to the class-II aminoacyl-tRNA synthetase family.</text>
</comment>
<dbReference type="PANTHER" id="PTHR11476:SF7">
    <property type="entry name" value="HISTIDINE--TRNA LIGASE"/>
    <property type="match status" value="1"/>
</dbReference>
<dbReference type="KEGG" id="fms:M1R53_03390"/>
<evidence type="ECO:0000256" key="3">
    <source>
        <dbReference type="ARBA" id="ARBA00022741"/>
    </source>
</evidence>
<dbReference type="InterPro" id="IPR015807">
    <property type="entry name" value="His-tRNA-ligase"/>
</dbReference>
<dbReference type="GO" id="GO:0140096">
    <property type="term" value="F:catalytic activity, acting on a protein"/>
    <property type="evidence" value="ECO:0007669"/>
    <property type="project" value="UniProtKB-ARBA"/>
</dbReference>
<dbReference type="SUPFAM" id="SSF55681">
    <property type="entry name" value="Class II aaRS and biotin synthetases"/>
    <property type="match status" value="1"/>
</dbReference>
<dbReference type="EC" id="6.1.1.21" evidence="8"/>
<keyword evidence="4 8" id="KW-0067">ATP-binding</keyword>
<dbReference type="GO" id="GO:0006427">
    <property type="term" value="P:histidyl-tRNA aminoacylation"/>
    <property type="evidence" value="ECO:0007669"/>
    <property type="project" value="UniProtKB-UniRule"/>
</dbReference>
<evidence type="ECO:0000256" key="8">
    <source>
        <dbReference type="HAMAP-Rule" id="MF_00127"/>
    </source>
</evidence>
<feature type="binding site" evidence="9">
    <location>
        <begin position="278"/>
        <end position="279"/>
    </location>
    <ligand>
        <name>L-histidine</name>
        <dbReference type="ChEBI" id="CHEBI:57595"/>
    </ligand>
</feature>
<name>A0A9E7DKF4_9FIRM</name>
<evidence type="ECO:0000313" key="11">
    <source>
        <dbReference type="EMBL" id="UQK59699.1"/>
    </source>
</evidence>
<dbReference type="Gene3D" id="3.30.930.10">
    <property type="entry name" value="Bira Bifunctional Protein, Domain 2"/>
    <property type="match status" value="1"/>
</dbReference>
<feature type="binding site" evidence="9">
    <location>
        <begin position="79"/>
        <end position="81"/>
    </location>
    <ligand>
        <name>L-histidine</name>
        <dbReference type="ChEBI" id="CHEBI:57595"/>
    </ligand>
</feature>
<keyword evidence="5 8" id="KW-0648">Protein biosynthesis</keyword>
<dbReference type="GO" id="GO:0005737">
    <property type="term" value="C:cytoplasm"/>
    <property type="evidence" value="ECO:0007669"/>
    <property type="project" value="UniProtKB-SubCell"/>
</dbReference>
<dbReference type="RefSeq" id="WP_249243071.1">
    <property type="nucleotide sequence ID" value="NZ_CP096649.1"/>
</dbReference>
<feature type="binding site" evidence="9">
    <location>
        <position position="109"/>
    </location>
    <ligand>
        <name>L-histidine</name>
        <dbReference type="ChEBI" id="CHEBI:57595"/>
    </ligand>
</feature>
<evidence type="ECO:0000256" key="4">
    <source>
        <dbReference type="ARBA" id="ARBA00022840"/>
    </source>
</evidence>
<dbReference type="GO" id="GO:0016740">
    <property type="term" value="F:transferase activity"/>
    <property type="evidence" value="ECO:0007669"/>
    <property type="project" value="UniProtKB-ARBA"/>
</dbReference>
<evidence type="ECO:0000256" key="2">
    <source>
        <dbReference type="ARBA" id="ARBA00022490"/>
    </source>
</evidence>
<keyword evidence="3 8" id="KW-0547">Nucleotide-binding</keyword>
<dbReference type="PANTHER" id="PTHR11476">
    <property type="entry name" value="HISTIDYL-TRNA SYNTHETASE"/>
    <property type="match status" value="1"/>
</dbReference>
<evidence type="ECO:0000256" key="1">
    <source>
        <dbReference type="ARBA" id="ARBA00008226"/>
    </source>
</evidence>
<proteinExistence type="inferred from homology"/>
<dbReference type="PROSITE" id="PS50862">
    <property type="entry name" value="AA_TRNA_LIGASE_II"/>
    <property type="match status" value="1"/>
</dbReference>
<dbReference type="EMBL" id="CP096649">
    <property type="protein sequence ID" value="UQK59699.1"/>
    <property type="molecule type" value="Genomic_DNA"/>
</dbReference>
<dbReference type="Proteomes" id="UP000831151">
    <property type="component" value="Chromosome"/>
</dbReference>
<dbReference type="GO" id="GO:0005524">
    <property type="term" value="F:ATP binding"/>
    <property type="evidence" value="ECO:0007669"/>
    <property type="project" value="UniProtKB-UniRule"/>
</dbReference>
<comment type="subunit">
    <text evidence="8">Homodimer.</text>
</comment>
<dbReference type="InterPro" id="IPR036621">
    <property type="entry name" value="Anticodon-bd_dom_sf"/>
</dbReference>
<evidence type="ECO:0000313" key="12">
    <source>
        <dbReference type="Proteomes" id="UP000831151"/>
    </source>
</evidence>
<keyword evidence="6 8" id="KW-0030">Aminoacyl-tRNA synthetase</keyword>
<comment type="subcellular location">
    <subcellularLocation>
        <location evidence="8">Cytoplasm</location>
    </subcellularLocation>
</comment>
<dbReference type="InterPro" id="IPR006195">
    <property type="entry name" value="aa-tRNA-synth_II"/>
</dbReference>
<dbReference type="NCBIfam" id="TIGR00442">
    <property type="entry name" value="hisS"/>
    <property type="match status" value="1"/>
</dbReference>
<feature type="binding site" evidence="9">
    <location>
        <position position="127"/>
    </location>
    <ligand>
        <name>L-histidine</name>
        <dbReference type="ChEBI" id="CHEBI:57595"/>
    </ligand>
</feature>
<dbReference type="InterPro" id="IPR045864">
    <property type="entry name" value="aa-tRNA-synth_II/BPL/LPL"/>
</dbReference>
<accession>A0A9E7DKF4</accession>
<feature type="binding site" evidence="9">
    <location>
        <position position="123"/>
    </location>
    <ligand>
        <name>L-histidine</name>
        <dbReference type="ChEBI" id="CHEBI:57595"/>
    </ligand>
</feature>
<dbReference type="Pfam" id="PF03129">
    <property type="entry name" value="HGTP_anticodon"/>
    <property type="match status" value="1"/>
</dbReference>
<gene>
    <name evidence="8 11" type="primary">hisS</name>
    <name evidence="11" type="ORF">M1R53_03390</name>
</gene>
<dbReference type="GO" id="GO:0004821">
    <property type="term" value="F:histidine-tRNA ligase activity"/>
    <property type="evidence" value="ECO:0007669"/>
    <property type="project" value="UniProtKB-UniRule"/>
</dbReference>
<sequence>MIVKPSILPGTMELLPHEQLIFNKMKDIIRETYELFAFLPIDTPALEKTEILLAKGGGETEKQIYNIANTSTETSLRFDLTVPLARYVSMHEHELKFPFKRYQIAKVYRGERNQKGRYREFYQCDCDIIGDEKLSKFYDAELVKIISIIFRKFGFDKFTIMINNRNIMNGFLKSQGVEDTVEAVRALDKYDKIGRDSLEELLINQGIKADSVKNIIDLIEFEGTNEETIAHLEGLGIDNEIFLKGLAEMKEVLENIKLFNVDKNNYKFTLKLQRGLDYYTSTVIETVLDDYKELGSVAGGGSYENLTQFYSKRELPGVGISIGLTRLFFQLSEKNILPKFESEEKSFLVAPLDIDMSYAISVLNELHELGANSEVLYSKMKMKKIFDFAESYSFDYIIFLGQEELENKKLSVRDLNSKENISISIDELKTLIK</sequence>
<dbReference type="InterPro" id="IPR041715">
    <property type="entry name" value="HisRS-like_core"/>
</dbReference>
<dbReference type="PIRSF" id="PIRSF001549">
    <property type="entry name" value="His-tRNA_synth"/>
    <property type="match status" value="1"/>
</dbReference>
<feature type="domain" description="Aminoacyl-transfer RNA synthetases class-II family profile" evidence="10">
    <location>
        <begin position="1"/>
        <end position="351"/>
    </location>
</feature>